<keyword evidence="3" id="KW-0690">Ribosome biogenesis</keyword>
<dbReference type="Gene3D" id="3.40.1280.10">
    <property type="match status" value="1"/>
</dbReference>
<gene>
    <name evidence="12" type="ORF">MUK42_32661</name>
</gene>
<dbReference type="InterPro" id="IPR029028">
    <property type="entry name" value="Alpha/beta_knot_MTases"/>
</dbReference>
<comment type="subcellular location">
    <subcellularLocation>
        <location evidence="1">Nucleus</location>
        <location evidence="1">Nucleolus</location>
    </subcellularLocation>
</comment>
<evidence type="ECO:0000313" key="13">
    <source>
        <dbReference type="Proteomes" id="UP001055439"/>
    </source>
</evidence>
<dbReference type="CDD" id="cd18088">
    <property type="entry name" value="Nep1-like"/>
    <property type="match status" value="1"/>
</dbReference>
<keyword evidence="8" id="KW-0699">rRNA-binding</keyword>
<accession>A0A9E7I9W5</accession>
<evidence type="ECO:0000256" key="5">
    <source>
        <dbReference type="ARBA" id="ARBA00022603"/>
    </source>
</evidence>
<evidence type="ECO:0000256" key="2">
    <source>
        <dbReference type="ARBA" id="ARBA00008115"/>
    </source>
</evidence>
<keyword evidence="5" id="KW-0489">Methyltransferase</keyword>
<evidence type="ECO:0000256" key="8">
    <source>
        <dbReference type="ARBA" id="ARBA00022730"/>
    </source>
</evidence>
<evidence type="ECO:0000256" key="7">
    <source>
        <dbReference type="ARBA" id="ARBA00022691"/>
    </source>
</evidence>
<feature type="compositionally biased region" description="Acidic residues" evidence="11">
    <location>
        <begin position="55"/>
        <end position="70"/>
    </location>
</feature>
<feature type="compositionally biased region" description="Polar residues" evidence="11">
    <location>
        <begin position="1"/>
        <end position="20"/>
    </location>
</feature>
<dbReference type="EMBL" id="CP097511">
    <property type="protein sequence ID" value="URE48029.1"/>
    <property type="molecule type" value="Genomic_DNA"/>
</dbReference>
<feature type="compositionally biased region" description="Gly residues" evidence="11">
    <location>
        <begin position="71"/>
        <end position="82"/>
    </location>
</feature>
<dbReference type="Pfam" id="PF03587">
    <property type="entry name" value="EMG1"/>
    <property type="match status" value="1"/>
</dbReference>
<reference evidence="12" key="1">
    <citation type="submission" date="2022-05" db="EMBL/GenBank/DDBJ databases">
        <title>The Musa troglodytarum L. genome provides insights into the mechanism of non-climacteric behaviour and enrichment of carotenoids.</title>
        <authorList>
            <person name="Wang J."/>
        </authorList>
    </citation>
    <scope>NUCLEOTIDE SEQUENCE</scope>
    <source>
        <tissue evidence="12">Leaf</tissue>
    </source>
</reference>
<dbReference type="SUPFAM" id="SSF75217">
    <property type="entry name" value="alpha/beta knot"/>
    <property type="match status" value="1"/>
</dbReference>
<evidence type="ECO:0000256" key="9">
    <source>
        <dbReference type="ARBA" id="ARBA00022884"/>
    </source>
</evidence>
<keyword evidence="13" id="KW-1185">Reference proteome</keyword>
<evidence type="ECO:0000313" key="12">
    <source>
        <dbReference type="EMBL" id="URE48029.1"/>
    </source>
</evidence>
<dbReference type="OrthoDB" id="269804at2759"/>
<keyword evidence="10" id="KW-0539">Nucleus</keyword>
<evidence type="ECO:0000256" key="4">
    <source>
        <dbReference type="ARBA" id="ARBA00022552"/>
    </source>
</evidence>
<organism evidence="12 13">
    <name type="scientific">Musa troglodytarum</name>
    <name type="common">fe'i banana</name>
    <dbReference type="NCBI Taxonomy" id="320322"/>
    <lineage>
        <taxon>Eukaryota</taxon>
        <taxon>Viridiplantae</taxon>
        <taxon>Streptophyta</taxon>
        <taxon>Embryophyta</taxon>
        <taxon>Tracheophyta</taxon>
        <taxon>Spermatophyta</taxon>
        <taxon>Magnoliopsida</taxon>
        <taxon>Liliopsida</taxon>
        <taxon>Zingiberales</taxon>
        <taxon>Musaceae</taxon>
        <taxon>Musa</taxon>
    </lineage>
</organism>
<dbReference type="GO" id="GO:0070037">
    <property type="term" value="F:rRNA (pseudouridine) methyltransferase activity"/>
    <property type="evidence" value="ECO:0007669"/>
    <property type="project" value="InterPro"/>
</dbReference>
<dbReference type="Proteomes" id="UP001055439">
    <property type="component" value="Chromosome 9"/>
</dbReference>
<evidence type="ECO:0000256" key="11">
    <source>
        <dbReference type="SAM" id="MobiDB-lite"/>
    </source>
</evidence>
<keyword evidence="6" id="KW-0808">Transferase</keyword>
<proteinExistence type="inferred from homology"/>
<dbReference type="InterPro" id="IPR029026">
    <property type="entry name" value="tRNA_m1G_MTases_N"/>
</dbReference>
<feature type="region of interest" description="Disordered" evidence="11">
    <location>
        <begin position="1"/>
        <end position="25"/>
    </location>
</feature>
<evidence type="ECO:0000256" key="1">
    <source>
        <dbReference type="ARBA" id="ARBA00004604"/>
    </source>
</evidence>
<evidence type="ECO:0000256" key="3">
    <source>
        <dbReference type="ARBA" id="ARBA00022517"/>
    </source>
</evidence>
<sequence length="322" mass="35733">MIESPSFSLNPSLPQRNKNPNLLDIRSPLAARGEMVRPYGVKGRRLKKRKVEEPAPVEEEEEEVLSDEGEGIGVEEGTGNGGEIAETEDEKRAAEAVNEMPGIPITAPVDKTKRPGVIFVLEKACLEVGKVGKNFQILNSDDHANYLKKQNRNPADYRPDIIHQALLAIFDSPLAKAGRLQAVYVKTEKGVLFEIKPYVRIPRTFKRFCGLMSQLLQKLSITAVGKREKLLNVIKNPVTRHLPVNSRKIGLSYSSEKLVNLCNYVAAASDDATLVFVVGAMAHGVIDKEYIDDFVSISEYPLSAACCLNRICSAFEQKWRIT</sequence>
<keyword evidence="7" id="KW-0949">S-adenosyl-L-methionine</keyword>
<keyword evidence="4" id="KW-0698">rRNA processing</keyword>
<name>A0A9E7I9W5_9LILI</name>
<dbReference type="PANTHER" id="PTHR12636">
    <property type="entry name" value="NEP1/MRA1"/>
    <property type="match status" value="1"/>
</dbReference>
<protein>
    <submittedName>
        <fullName evidence="12">Ribosome biogenesis protein NEP1</fullName>
    </submittedName>
</protein>
<dbReference type="FunFam" id="3.40.1280.10:FF:000003">
    <property type="entry name" value="Ribosomal RNA small subunit methyltransferase"/>
    <property type="match status" value="1"/>
</dbReference>
<dbReference type="GO" id="GO:0019843">
    <property type="term" value="F:rRNA binding"/>
    <property type="evidence" value="ECO:0007669"/>
    <property type="project" value="UniProtKB-KW"/>
</dbReference>
<dbReference type="PANTHER" id="PTHR12636:SF5">
    <property type="entry name" value="RIBOSOMAL RNA SMALL SUBUNIT METHYLTRANSFERASE NEP1"/>
    <property type="match status" value="1"/>
</dbReference>
<dbReference type="GO" id="GO:0032040">
    <property type="term" value="C:small-subunit processome"/>
    <property type="evidence" value="ECO:0007669"/>
    <property type="project" value="TreeGrafter"/>
</dbReference>
<evidence type="ECO:0000256" key="10">
    <source>
        <dbReference type="ARBA" id="ARBA00023242"/>
    </source>
</evidence>
<evidence type="ECO:0000256" key="6">
    <source>
        <dbReference type="ARBA" id="ARBA00022679"/>
    </source>
</evidence>
<dbReference type="GO" id="GO:0070475">
    <property type="term" value="P:rRNA base methylation"/>
    <property type="evidence" value="ECO:0007669"/>
    <property type="project" value="InterPro"/>
</dbReference>
<keyword evidence="9" id="KW-0694">RNA-binding</keyword>
<comment type="similarity">
    <text evidence="2">Belongs to the class IV-like SAM-binding methyltransferase superfamily. RNA methyltransferase NEP1 family.</text>
</comment>
<dbReference type="AlphaFoldDB" id="A0A9E7I9W5"/>
<dbReference type="InterPro" id="IPR005304">
    <property type="entry name" value="Rbsml_bgen_MeTrfase_EMG1/NEP1"/>
</dbReference>
<feature type="region of interest" description="Disordered" evidence="11">
    <location>
        <begin position="43"/>
        <end position="93"/>
    </location>
</feature>